<gene>
    <name evidence="1" type="ORF">DSO57_1030044</name>
</gene>
<proteinExistence type="predicted"/>
<comment type="caution">
    <text evidence="1">The sequence shown here is derived from an EMBL/GenBank/DDBJ whole genome shotgun (WGS) entry which is preliminary data.</text>
</comment>
<evidence type="ECO:0000313" key="1">
    <source>
        <dbReference type="EMBL" id="KAJ9083881.1"/>
    </source>
</evidence>
<organism evidence="1 2">
    <name type="scientific">Entomophthora muscae</name>
    <dbReference type="NCBI Taxonomy" id="34485"/>
    <lineage>
        <taxon>Eukaryota</taxon>
        <taxon>Fungi</taxon>
        <taxon>Fungi incertae sedis</taxon>
        <taxon>Zoopagomycota</taxon>
        <taxon>Entomophthoromycotina</taxon>
        <taxon>Entomophthoromycetes</taxon>
        <taxon>Entomophthorales</taxon>
        <taxon>Entomophthoraceae</taxon>
        <taxon>Entomophthora</taxon>
    </lineage>
</organism>
<reference evidence="1" key="1">
    <citation type="submission" date="2022-04" db="EMBL/GenBank/DDBJ databases">
        <title>Genome of the entomopathogenic fungus Entomophthora muscae.</title>
        <authorList>
            <person name="Elya C."/>
            <person name="Lovett B.R."/>
            <person name="Lee E."/>
            <person name="Macias A.M."/>
            <person name="Hajek A.E."/>
            <person name="De Bivort B.L."/>
            <person name="Kasson M.T."/>
            <person name="De Fine Licht H.H."/>
            <person name="Stajich J.E."/>
        </authorList>
    </citation>
    <scope>NUCLEOTIDE SEQUENCE</scope>
    <source>
        <strain evidence="1">Berkeley</strain>
    </source>
</reference>
<sequence length="411" mass="46360">MDQPLGDPPENDGVNQLINKSPQTTVEKATKGLKSMEIRDKSKIAEVVYLTKEAWEKIKSSSNINHIKLKPKGLFPNDAKTRAVLKEVLNNIASVELTYDISSQSMKNLWALGFRYTVLHLDISSLNTENQIKVLKSVNPGICDLRLVLPESNQKVFDAISRRFIPLKVLTITYATNNNLMIPFNCNSSLEAVKVLFERQRGPIIVKPSKLVHDAKTITFDGVEPSLEKHITSYYTKLNFLNNKVSKSILDVHFENVVAIGFHIPQGNWDGWAIARDLKKLQGVTLDLPDENYHYSTSGFKYPQVVSLIINNLIKVDASFFHWIAKGFPNLTVLKLNSSRLISDLPSEISFQFGLPKLQSLASNVKLNPEVYIEFLKLSPVIQELAIPAGQYTVYKDDGQNDRSFIRIDSF</sequence>
<accession>A0ACC2UB54</accession>
<keyword evidence="2" id="KW-1185">Reference proteome</keyword>
<protein>
    <submittedName>
        <fullName evidence="1">Uncharacterized protein</fullName>
    </submittedName>
</protein>
<name>A0ACC2UB54_9FUNG</name>
<dbReference type="Proteomes" id="UP001165960">
    <property type="component" value="Unassembled WGS sequence"/>
</dbReference>
<dbReference type="EMBL" id="QTSX02000913">
    <property type="protein sequence ID" value="KAJ9083881.1"/>
    <property type="molecule type" value="Genomic_DNA"/>
</dbReference>
<evidence type="ECO:0000313" key="2">
    <source>
        <dbReference type="Proteomes" id="UP001165960"/>
    </source>
</evidence>